<dbReference type="SMART" id="SM00066">
    <property type="entry name" value="GAL4"/>
    <property type="match status" value="1"/>
</dbReference>
<keyword evidence="9" id="KW-1185">Reference proteome</keyword>
<dbReference type="SUPFAM" id="SSF57701">
    <property type="entry name" value="Zn2/Cys6 DNA-binding domain"/>
    <property type="match status" value="1"/>
</dbReference>
<keyword evidence="4" id="KW-0804">Transcription</keyword>
<dbReference type="AlphaFoldDB" id="A0A1Y2F8H4"/>
<dbReference type="GO" id="GO:0005634">
    <property type="term" value="C:nucleus"/>
    <property type="evidence" value="ECO:0007669"/>
    <property type="project" value="UniProtKB-SubCell"/>
</dbReference>
<dbReference type="CDD" id="cd00067">
    <property type="entry name" value="GAL4"/>
    <property type="match status" value="1"/>
</dbReference>
<dbReference type="STRING" id="106004.A0A1Y2F8H4"/>
<dbReference type="InParanoid" id="A0A1Y2F8H4"/>
<evidence type="ECO:0000256" key="6">
    <source>
        <dbReference type="SAM" id="MobiDB-lite"/>
    </source>
</evidence>
<evidence type="ECO:0000256" key="2">
    <source>
        <dbReference type="ARBA" id="ARBA00023015"/>
    </source>
</evidence>
<reference evidence="8 9" key="1">
    <citation type="submission" date="2016-07" db="EMBL/GenBank/DDBJ databases">
        <title>Pervasive Adenine N6-methylation of Active Genes in Fungi.</title>
        <authorList>
            <consortium name="DOE Joint Genome Institute"/>
            <person name="Mondo S.J."/>
            <person name="Dannebaum R.O."/>
            <person name="Kuo R.C."/>
            <person name="Labutti K."/>
            <person name="Haridas S."/>
            <person name="Kuo A."/>
            <person name="Salamov A."/>
            <person name="Ahrendt S.R."/>
            <person name="Lipzen A."/>
            <person name="Sullivan W."/>
            <person name="Andreopoulos W.B."/>
            <person name="Clum A."/>
            <person name="Lindquist E."/>
            <person name="Daum C."/>
            <person name="Ramamoorthy G.K."/>
            <person name="Gryganskyi A."/>
            <person name="Culley D."/>
            <person name="Magnuson J.K."/>
            <person name="James T.Y."/>
            <person name="O'Malley M.A."/>
            <person name="Stajich J.E."/>
            <person name="Spatafora J.W."/>
            <person name="Visel A."/>
            <person name="Grigoriev I.V."/>
        </authorList>
    </citation>
    <scope>NUCLEOTIDE SEQUENCE [LARGE SCALE GENOMIC DNA]</scope>
    <source>
        <strain evidence="8 9">62-1032</strain>
    </source>
</reference>
<dbReference type="Proteomes" id="UP000193467">
    <property type="component" value="Unassembled WGS sequence"/>
</dbReference>
<dbReference type="GO" id="GO:0000976">
    <property type="term" value="F:transcription cis-regulatory region binding"/>
    <property type="evidence" value="ECO:0007669"/>
    <property type="project" value="TreeGrafter"/>
</dbReference>
<feature type="domain" description="Zn(2)-C6 fungal-type" evidence="7">
    <location>
        <begin position="40"/>
        <end position="73"/>
    </location>
</feature>
<dbReference type="PROSITE" id="PS00463">
    <property type="entry name" value="ZN2_CY6_FUNGAL_1"/>
    <property type="match status" value="1"/>
</dbReference>
<dbReference type="GO" id="GO:0008270">
    <property type="term" value="F:zinc ion binding"/>
    <property type="evidence" value="ECO:0007669"/>
    <property type="project" value="InterPro"/>
</dbReference>
<feature type="compositionally biased region" description="Polar residues" evidence="6">
    <location>
        <begin position="1"/>
        <end position="11"/>
    </location>
</feature>
<dbReference type="PANTHER" id="PTHR31845:SF17">
    <property type="entry name" value="ZN(II)2CYS6 TRANSCRIPTION FACTOR (EUROFUNG)"/>
    <property type="match status" value="1"/>
</dbReference>
<dbReference type="InterPro" id="IPR051089">
    <property type="entry name" value="prtT"/>
</dbReference>
<evidence type="ECO:0000256" key="5">
    <source>
        <dbReference type="ARBA" id="ARBA00023242"/>
    </source>
</evidence>
<feature type="region of interest" description="Disordered" evidence="6">
    <location>
        <begin position="1"/>
        <end position="35"/>
    </location>
</feature>
<comment type="subcellular location">
    <subcellularLocation>
        <location evidence="1">Nucleus</location>
    </subcellularLocation>
</comment>
<evidence type="ECO:0000256" key="1">
    <source>
        <dbReference type="ARBA" id="ARBA00004123"/>
    </source>
</evidence>
<feature type="compositionally biased region" description="Basic and acidic residues" evidence="6">
    <location>
        <begin position="159"/>
        <end position="168"/>
    </location>
</feature>
<dbReference type="Gene3D" id="4.10.240.10">
    <property type="entry name" value="Zn(2)-C6 fungal-type DNA-binding domain"/>
    <property type="match status" value="1"/>
</dbReference>
<comment type="caution">
    <text evidence="8">The sequence shown here is derived from an EMBL/GenBank/DDBJ whole genome shotgun (WGS) entry which is preliminary data.</text>
</comment>
<keyword evidence="5" id="KW-0539">Nucleus</keyword>
<dbReference type="OrthoDB" id="2535045at2759"/>
<evidence type="ECO:0000313" key="8">
    <source>
        <dbReference type="EMBL" id="ORY79764.1"/>
    </source>
</evidence>
<dbReference type="CDD" id="cd12148">
    <property type="entry name" value="fungal_TF_MHR"/>
    <property type="match status" value="1"/>
</dbReference>
<evidence type="ECO:0000313" key="9">
    <source>
        <dbReference type="Proteomes" id="UP000193467"/>
    </source>
</evidence>
<dbReference type="InterPro" id="IPR036864">
    <property type="entry name" value="Zn2-C6_fun-type_DNA-bd_sf"/>
</dbReference>
<name>A0A1Y2F8H4_9BASI</name>
<evidence type="ECO:0000259" key="7">
    <source>
        <dbReference type="PROSITE" id="PS50048"/>
    </source>
</evidence>
<sequence length="498" mass="55142">MDSISPQQALDSSTAPSAPSAPSAPPPPLASTKPASTARACTRCRRFKAKCVPGTDDSAACRRCTESRVECTFPALVINHSTNGPNNTQRIRSLERRQALFERAFATLGVDLEALLEGEDAEKLKVTSASSRAASPPEQFGQRVADLMDNDVTTSDPLRFGRRERESAQPRPPKRQRMDERDSPEPSQEHQELAFQIFSQRCCVSIPFIHPDSPEHNPTNVLKMSSLLYWAIVAVGAREADELASLHDFARRRAIDLSRCTLAGKVPTFPDLQGFCIVLQWLVPVRPLGHLLSLCYELDLHKYYRSLDSSPPSPALLDRLRTFCYVLVQDRLVSIATGKPHQAAQFDLARLAETIRGQASASVRDGRLCAQAELLMIMSHERDHLDEAALLSADDFIALQVQNDLIDRWGVKWRAWALSNANANGEGVFTPYASVLIQFPFAKLHVNSVVLRGLTAHSSVADISAERLVHAHIAVNNAQEHLRVAIEHFQPPVISYTR</sequence>
<accession>A0A1Y2F8H4</accession>
<protein>
    <recommendedName>
        <fullName evidence="7">Zn(2)-C6 fungal-type domain-containing protein</fullName>
    </recommendedName>
</protein>
<evidence type="ECO:0000256" key="3">
    <source>
        <dbReference type="ARBA" id="ARBA00023125"/>
    </source>
</evidence>
<feature type="compositionally biased region" description="Basic and acidic residues" evidence="6">
    <location>
        <begin position="176"/>
        <end position="190"/>
    </location>
</feature>
<gene>
    <name evidence="8" type="ORF">BCR35DRAFT_94800</name>
</gene>
<feature type="compositionally biased region" description="Low complexity" evidence="6">
    <location>
        <begin position="12"/>
        <end position="21"/>
    </location>
</feature>
<dbReference type="InterPro" id="IPR001138">
    <property type="entry name" value="Zn2Cys6_DnaBD"/>
</dbReference>
<evidence type="ECO:0000256" key="4">
    <source>
        <dbReference type="ARBA" id="ARBA00023163"/>
    </source>
</evidence>
<dbReference type="EMBL" id="MCGR01000026">
    <property type="protein sequence ID" value="ORY79764.1"/>
    <property type="molecule type" value="Genomic_DNA"/>
</dbReference>
<organism evidence="8 9">
    <name type="scientific">Leucosporidium creatinivorum</name>
    <dbReference type="NCBI Taxonomy" id="106004"/>
    <lineage>
        <taxon>Eukaryota</taxon>
        <taxon>Fungi</taxon>
        <taxon>Dikarya</taxon>
        <taxon>Basidiomycota</taxon>
        <taxon>Pucciniomycotina</taxon>
        <taxon>Microbotryomycetes</taxon>
        <taxon>Leucosporidiales</taxon>
        <taxon>Leucosporidium</taxon>
    </lineage>
</organism>
<proteinExistence type="predicted"/>
<dbReference type="PROSITE" id="PS50048">
    <property type="entry name" value="ZN2_CY6_FUNGAL_2"/>
    <property type="match status" value="1"/>
</dbReference>
<dbReference type="PANTHER" id="PTHR31845">
    <property type="entry name" value="FINGER DOMAIN PROTEIN, PUTATIVE-RELATED"/>
    <property type="match status" value="1"/>
</dbReference>
<keyword evidence="3" id="KW-0238">DNA-binding</keyword>
<feature type="region of interest" description="Disordered" evidence="6">
    <location>
        <begin position="126"/>
        <end position="190"/>
    </location>
</feature>
<dbReference type="GO" id="GO:0000981">
    <property type="term" value="F:DNA-binding transcription factor activity, RNA polymerase II-specific"/>
    <property type="evidence" value="ECO:0007669"/>
    <property type="project" value="InterPro"/>
</dbReference>
<keyword evidence="2" id="KW-0805">Transcription regulation</keyword>